<evidence type="ECO:0000256" key="1">
    <source>
        <dbReference type="ARBA" id="ARBA00001970"/>
    </source>
</evidence>
<keyword evidence="9 13" id="KW-1133">Transmembrane helix</keyword>
<dbReference type="EMBL" id="UHIP01000002">
    <property type="protein sequence ID" value="SUQ26404.1"/>
    <property type="molecule type" value="Genomic_DNA"/>
</dbReference>
<reference evidence="15" key="2">
    <citation type="submission" date="2018-01" db="EMBL/GenBank/DDBJ databases">
        <title>FDA dAtabase for Regulatory Grade micrObial Sequences (FDA-ARGOS): Supporting development and validation of Infectious Disease Dx tests.</title>
        <authorList>
            <person name="Hoffmann M."/>
            <person name="Allard M."/>
            <person name="Evans P."/>
            <person name="Brown E."/>
            <person name="Tallon L."/>
            <person name="Sadzewicz L."/>
            <person name="Sengamalay N."/>
            <person name="Ott S."/>
            <person name="Godinez A."/>
            <person name="Nagaraj S."/>
            <person name="Vyas G."/>
            <person name="Aluvathingal J."/>
            <person name="Nadendla S."/>
            <person name="Geyer C."/>
            <person name="Sichtig H."/>
        </authorList>
    </citation>
    <scope>NUCLEOTIDE SEQUENCE</scope>
    <source>
        <strain evidence="15">ATCC 33809</strain>
    </source>
</reference>
<dbReference type="AlphaFoldDB" id="A0AAX2LWP0"/>
<gene>
    <name evidence="16" type="primary">yceJ_1</name>
    <name evidence="15" type="ORF">AL536_06185</name>
    <name evidence="16" type="ORF">NCTC11327_03264</name>
</gene>
<dbReference type="InterPro" id="IPR011577">
    <property type="entry name" value="Cyt_b561_bac/Ni-Hgenase"/>
</dbReference>
<dbReference type="GO" id="GO:0020037">
    <property type="term" value="F:heme binding"/>
    <property type="evidence" value="ECO:0007669"/>
    <property type="project" value="TreeGrafter"/>
</dbReference>
<evidence type="ECO:0000313" key="16">
    <source>
        <dbReference type="EMBL" id="SUQ26404.1"/>
    </source>
</evidence>
<feature type="transmembrane region" description="Helical" evidence="13">
    <location>
        <begin position="12"/>
        <end position="34"/>
    </location>
</feature>
<dbReference type="InterPro" id="IPR052168">
    <property type="entry name" value="Cytochrome_b561_oxidase"/>
</dbReference>
<keyword evidence="4" id="KW-1003">Cell membrane</keyword>
<evidence type="ECO:0000313" key="18">
    <source>
        <dbReference type="Proteomes" id="UP000254626"/>
    </source>
</evidence>
<evidence type="ECO:0000256" key="11">
    <source>
        <dbReference type="ARBA" id="ARBA00023136"/>
    </source>
</evidence>
<keyword evidence="7" id="KW-0479">Metal-binding</keyword>
<feature type="transmembrane region" description="Helical" evidence="13">
    <location>
        <begin position="112"/>
        <end position="133"/>
    </location>
</feature>
<evidence type="ECO:0000256" key="10">
    <source>
        <dbReference type="ARBA" id="ARBA00023004"/>
    </source>
</evidence>
<dbReference type="GO" id="GO:0005886">
    <property type="term" value="C:plasma membrane"/>
    <property type="evidence" value="ECO:0007669"/>
    <property type="project" value="UniProtKB-SubCell"/>
</dbReference>
<accession>A0AAX2LWP0</accession>
<reference evidence="17" key="1">
    <citation type="submission" date="2015-12" db="EMBL/GenBank/DDBJ databases">
        <title>FDA dAtabase for Regulatory Grade micrObial Sequences (FDA-ARGOS): Supporting development and validation of Infectious Disease Dx tests.</title>
        <authorList>
            <person name="Hoffmann M."/>
            <person name="Allard M."/>
            <person name="Evans P."/>
            <person name="Brown E."/>
            <person name="Tallon L.J."/>
            <person name="Sadzewicz L."/>
            <person name="Sengamalay N."/>
            <person name="Ott S."/>
            <person name="Godinez A."/>
            <person name="Nagaraj S."/>
            <person name="Vyas G."/>
            <person name="Aluvathingal J."/>
            <person name="Nadendla S."/>
            <person name="Geyer C."/>
            <person name="Sichtig H."/>
        </authorList>
    </citation>
    <scope>NUCLEOTIDE SEQUENCE [LARGE SCALE GENOMIC DNA]</scope>
    <source>
        <strain evidence="17">ATCC 33809</strain>
    </source>
</reference>
<comment type="similarity">
    <text evidence="12">Belongs to the cytochrome b561 family.</text>
</comment>
<evidence type="ECO:0000256" key="13">
    <source>
        <dbReference type="SAM" id="Phobius"/>
    </source>
</evidence>
<dbReference type="GO" id="GO:0009055">
    <property type="term" value="F:electron transfer activity"/>
    <property type="evidence" value="ECO:0007669"/>
    <property type="project" value="InterPro"/>
</dbReference>
<keyword evidence="6 13" id="KW-0812">Transmembrane</keyword>
<proteinExistence type="inferred from homology"/>
<dbReference type="EMBL" id="CP014034">
    <property type="protein sequence ID" value="AMF93410.2"/>
    <property type="molecule type" value="Genomic_DNA"/>
</dbReference>
<dbReference type="InterPro" id="IPR016174">
    <property type="entry name" value="Di-haem_cyt_TM"/>
</dbReference>
<keyword evidence="3" id="KW-0813">Transport</keyword>
<evidence type="ECO:0000256" key="5">
    <source>
        <dbReference type="ARBA" id="ARBA00022617"/>
    </source>
</evidence>
<sequence>MKTNIDPITRWFHWFMASIILYATVAGYYMHFVVNSHPKIFNFLSTLNMSLATVAAPVFVARWVWSYFRPSEGNVKNKTTYSAVVSLAHAILYFLMFMVFISGFFMLTDGYYLFWLIYMPNLITSVDINGLFFTIHRFSCLALFSLVLVHISAALYHHFVMKDKILLRMLGKNLQ</sequence>
<dbReference type="GO" id="GO:0022904">
    <property type="term" value="P:respiratory electron transport chain"/>
    <property type="evidence" value="ECO:0007669"/>
    <property type="project" value="InterPro"/>
</dbReference>
<dbReference type="SUPFAM" id="SSF81342">
    <property type="entry name" value="Transmembrane di-heme cytochromes"/>
    <property type="match status" value="1"/>
</dbReference>
<evidence type="ECO:0000256" key="12">
    <source>
        <dbReference type="ARBA" id="ARBA00037975"/>
    </source>
</evidence>
<evidence type="ECO:0000256" key="4">
    <source>
        <dbReference type="ARBA" id="ARBA00022475"/>
    </source>
</evidence>
<dbReference type="Proteomes" id="UP000057088">
    <property type="component" value="Chromosome 1"/>
</dbReference>
<dbReference type="Pfam" id="PF01292">
    <property type="entry name" value="Ni_hydr_CYTB"/>
    <property type="match status" value="1"/>
</dbReference>
<feature type="domain" description="Cytochrome b561 bacterial/Ni-hydrogenase" evidence="14">
    <location>
        <begin position="6"/>
        <end position="171"/>
    </location>
</feature>
<keyword evidence="8" id="KW-0249">Electron transport</keyword>
<evidence type="ECO:0000313" key="17">
    <source>
        <dbReference type="Proteomes" id="UP000057088"/>
    </source>
</evidence>
<protein>
    <submittedName>
        <fullName evidence="15 16">Cytochrome B</fullName>
    </submittedName>
</protein>
<evidence type="ECO:0000256" key="2">
    <source>
        <dbReference type="ARBA" id="ARBA00004651"/>
    </source>
</evidence>
<keyword evidence="17" id="KW-1185">Reference proteome</keyword>
<comment type="subcellular location">
    <subcellularLocation>
        <location evidence="2">Cell membrane</location>
        <topology evidence="2">Multi-pass membrane protein</topology>
    </subcellularLocation>
</comment>
<organism evidence="16 18">
    <name type="scientific">Vibrio fluvialis</name>
    <dbReference type="NCBI Taxonomy" id="676"/>
    <lineage>
        <taxon>Bacteria</taxon>
        <taxon>Pseudomonadati</taxon>
        <taxon>Pseudomonadota</taxon>
        <taxon>Gammaproteobacteria</taxon>
        <taxon>Vibrionales</taxon>
        <taxon>Vibrionaceae</taxon>
        <taxon>Vibrio</taxon>
    </lineage>
</organism>
<reference evidence="16 18" key="3">
    <citation type="submission" date="2018-06" db="EMBL/GenBank/DDBJ databases">
        <authorList>
            <consortium name="Pathogen Informatics"/>
            <person name="Doyle S."/>
        </authorList>
    </citation>
    <scope>NUCLEOTIDE SEQUENCE [LARGE SCALE GENOMIC DNA]</scope>
    <source>
        <strain evidence="16 18">NCTC11327</strain>
    </source>
</reference>
<evidence type="ECO:0000256" key="3">
    <source>
        <dbReference type="ARBA" id="ARBA00022448"/>
    </source>
</evidence>
<comment type="cofactor">
    <cofactor evidence="1">
        <name>heme b</name>
        <dbReference type="ChEBI" id="CHEBI:60344"/>
    </cofactor>
</comment>
<dbReference type="PANTHER" id="PTHR30529">
    <property type="entry name" value="CYTOCHROME B561"/>
    <property type="match status" value="1"/>
</dbReference>
<dbReference type="GO" id="GO:0046872">
    <property type="term" value="F:metal ion binding"/>
    <property type="evidence" value="ECO:0007669"/>
    <property type="project" value="UniProtKB-KW"/>
</dbReference>
<evidence type="ECO:0000256" key="7">
    <source>
        <dbReference type="ARBA" id="ARBA00022723"/>
    </source>
</evidence>
<evidence type="ECO:0000259" key="14">
    <source>
        <dbReference type="Pfam" id="PF01292"/>
    </source>
</evidence>
<name>A0AAX2LWP0_VIBFL</name>
<dbReference type="RefSeq" id="WP_081094723.1">
    <property type="nucleotide sequence ID" value="NZ_CABLBX010000017.1"/>
</dbReference>
<dbReference type="Proteomes" id="UP000254626">
    <property type="component" value="Unassembled WGS sequence"/>
</dbReference>
<evidence type="ECO:0000256" key="8">
    <source>
        <dbReference type="ARBA" id="ARBA00022982"/>
    </source>
</evidence>
<evidence type="ECO:0000313" key="15">
    <source>
        <dbReference type="EMBL" id="AMF93410.2"/>
    </source>
</evidence>
<dbReference type="PANTHER" id="PTHR30529:SF1">
    <property type="entry name" value="CYTOCHROME B561 HOMOLOG 2"/>
    <property type="match status" value="1"/>
</dbReference>
<feature type="transmembrane region" description="Helical" evidence="13">
    <location>
        <begin position="140"/>
        <end position="159"/>
    </location>
</feature>
<feature type="transmembrane region" description="Helical" evidence="13">
    <location>
        <begin position="81"/>
        <end position="106"/>
    </location>
</feature>
<keyword evidence="11 13" id="KW-0472">Membrane</keyword>
<evidence type="ECO:0000256" key="6">
    <source>
        <dbReference type="ARBA" id="ARBA00022692"/>
    </source>
</evidence>
<keyword evidence="5" id="KW-0349">Heme</keyword>
<keyword evidence="10" id="KW-0408">Iron</keyword>
<evidence type="ECO:0000256" key="9">
    <source>
        <dbReference type="ARBA" id="ARBA00022989"/>
    </source>
</evidence>
<feature type="transmembrane region" description="Helical" evidence="13">
    <location>
        <begin position="40"/>
        <end position="60"/>
    </location>
</feature>